<dbReference type="PANTHER" id="PTHR11255">
    <property type="entry name" value="DIACYLGLYCEROL KINASE"/>
    <property type="match status" value="1"/>
</dbReference>
<dbReference type="GO" id="GO:0007165">
    <property type="term" value="P:signal transduction"/>
    <property type="evidence" value="ECO:0007669"/>
    <property type="project" value="InterPro"/>
</dbReference>
<dbReference type="GO" id="GO:0004143">
    <property type="term" value="F:ATP-dependent diacylglycerol kinase activity"/>
    <property type="evidence" value="ECO:0007669"/>
    <property type="project" value="InterPro"/>
</dbReference>
<dbReference type="PROSITE" id="PS50146">
    <property type="entry name" value="DAGK"/>
    <property type="match status" value="1"/>
</dbReference>
<dbReference type="InterPro" id="IPR017438">
    <property type="entry name" value="ATP-NAD_kinase_N"/>
</dbReference>
<dbReference type="Gene3D" id="3.40.50.10330">
    <property type="entry name" value="Probable inorganic polyphosphate/atp-NAD kinase, domain 1"/>
    <property type="match status" value="1"/>
</dbReference>
<dbReference type="EMBL" id="SSTD01004786">
    <property type="protein sequence ID" value="TYK22832.1"/>
    <property type="molecule type" value="Genomic_DNA"/>
</dbReference>
<evidence type="ECO:0000313" key="3">
    <source>
        <dbReference type="Proteomes" id="UP000321947"/>
    </source>
</evidence>
<dbReference type="SUPFAM" id="SSF111331">
    <property type="entry name" value="NAD kinase/diacylglycerol kinase-like"/>
    <property type="match status" value="1"/>
</dbReference>
<sequence length="318" mass="35481">MMNWVTNGFGWGLGLAQLKRKSFKKRIAAVEIRTHDGGEAYAVKGATRGGRVGREAVRGSGCRVRFRVTRKMKGKIEARLGIKQGCIADSAMDVEYFAACEAAKKAVCHKQGKHIKRRYHLIWEIVQRENVIVTKIASEHNISDPFTKTLMSKVFEAHLESLGLRYMYIRSIRSHSLLVKDIIPYVETGNYMAYDNEKGGVIECLRQDGIVDLDSEFLSLSEWYGLCCLEILVDHGDVCAKKARQKIRIMVAGGDGTVGWAMGSLTELYKQDHNPVLPVGIIPHGTGNGLAKSFDWSRGGEFENVGFGVVMRRGFSYT</sequence>
<dbReference type="AlphaFoldDB" id="A0A5D3DGU1"/>
<dbReference type="InterPro" id="IPR001206">
    <property type="entry name" value="Diacylglycerol_kinase_cat_dom"/>
</dbReference>
<protein>
    <submittedName>
        <fullName evidence="2">Diacylglycerol kinase 7</fullName>
    </submittedName>
</protein>
<keyword evidence="2" id="KW-0418">Kinase</keyword>
<organism evidence="2 3">
    <name type="scientific">Cucumis melo var. makuwa</name>
    <name type="common">Oriental melon</name>
    <dbReference type="NCBI Taxonomy" id="1194695"/>
    <lineage>
        <taxon>Eukaryota</taxon>
        <taxon>Viridiplantae</taxon>
        <taxon>Streptophyta</taxon>
        <taxon>Embryophyta</taxon>
        <taxon>Tracheophyta</taxon>
        <taxon>Spermatophyta</taxon>
        <taxon>Magnoliopsida</taxon>
        <taxon>eudicotyledons</taxon>
        <taxon>Gunneridae</taxon>
        <taxon>Pentapetalae</taxon>
        <taxon>rosids</taxon>
        <taxon>fabids</taxon>
        <taxon>Cucurbitales</taxon>
        <taxon>Cucurbitaceae</taxon>
        <taxon>Benincaseae</taxon>
        <taxon>Cucumis</taxon>
    </lineage>
</organism>
<gene>
    <name evidence="2" type="ORF">E5676_scaffold115G00090</name>
</gene>
<proteinExistence type="predicted"/>
<reference evidence="2 3" key="1">
    <citation type="submission" date="2019-08" db="EMBL/GenBank/DDBJ databases">
        <title>Draft genome sequences of two oriental melons (Cucumis melo L. var makuwa).</title>
        <authorList>
            <person name="Kwon S.-Y."/>
        </authorList>
    </citation>
    <scope>NUCLEOTIDE SEQUENCE [LARGE SCALE GENOMIC DNA]</scope>
    <source>
        <strain evidence="3">cv. Chang Bougi</strain>
        <tissue evidence="2">Leaf</tissue>
    </source>
</reference>
<dbReference type="InterPro" id="IPR016064">
    <property type="entry name" value="NAD/diacylglycerol_kinase_sf"/>
</dbReference>
<evidence type="ECO:0000259" key="1">
    <source>
        <dbReference type="PROSITE" id="PS50146"/>
    </source>
</evidence>
<dbReference type="InterPro" id="IPR037607">
    <property type="entry name" value="DGK"/>
</dbReference>
<keyword evidence="2" id="KW-0808">Transferase</keyword>
<dbReference type="Pfam" id="PF00781">
    <property type="entry name" value="DAGK_cat"/>
    <property type="match status" value="1"/>
</dbReference>
<feature type="domain" description="DAGKc" evidence="1">
    <location>
        <begin position="240"/>
        <end position="298"/>
    </location>
</feature>
<name>A0A5D3DGU1_CUCMM</name>
<dbReference type="GO" id="GO:0016020">
    <property type="term" value="C:membrane"/>
    <property type="evidence" value="ECO:0007669"/>
    <property type="project" value="TreeGrafter"/>
</dbReference>
<dbReference type="Proteomes" id="UP000321947">
    <property type="component" value="Unassembled WGS sequence"/>
</dbReference>
<comment type="caution">
    <text evidence="2">The sequence shown here is derived from an EMBL/GenBank/DDBJ whole genome shotgun (WGS) entry which is preliminary data.</text>
</comment>
<evidence type="ECO:0000313" key="2">
    <source>
        <dbReference type="EMBL" id="TYK22832.1"/>
    </source>
</evidence>
<accession>A0A5D3DGU1</accession>
<dbReference type="PANTHER" id="PTHR11255:SF80">
    <property type="entry name" value="EYE-SPECIFIC DIACYLGLYCEROL KINASE"/>
    <property type="match status" value="1"/>
</dbReference>